<comment type="caution">
    <text evidence="3">The sequence shown here is derived from an EMBL/GenBank/DDBJ whole genome shotgun (WGS) entry which is preliminary data.</text>
</comment>
<evidence type="ECO:0000256" key="2">
    <source>
        <dbReference type="SAM" id="SignalP"/>
    </source>
</evidence>
<name>A0A2B7WQ15_9EURO</name>
<feature type="transmembrane region" description="Helical" evidence="1">
    <location>
        <begin position="179"/>
        <end position="202"/>
    </location>
</feature>
<protein>
    <submittedName>
        <fullName evidence="3">Uncharacterized protein</fullName>
    </submittedName>
</protein>
<dbReference type="STRING" id="1447875.A0A2B7WQ15"/>
<reference evidence="3 4" key="1">
    <citation type="submission" date="2017-10" db="EMBL/GenBank/DDBJ databases">
        <title>Comparative genomics in systemic dimorphic fungi from Ajellomycetaceae.</title>
        <authorList>
            <person name="Munoz J.F."/>
            <person name="Mcewen J.G."/>
            <person name="Clay O.K."/>
            <person name="Cuomo C.A."/>
        </authorList>
    </citation>
    <scope>NUCLEOTIDE SEQUENCE [LARGE SCALE GENOMIC DNA]</scope>
    <source>
        <strain evidence="3 4">UAMH5409</strain>
    </source>
</reference>
<dbReference type="AlphaFoldDB" id="A0A2B7WQ15"/>
<dbReference type="OrthoDB" id="5381783at2759"/>
<evidence type="ECO:0000313" key="3">
    <source>
        <dbReference type="EMBL" id="PGG98577.1"/>
    </source>
</evidence>
<keyword evidence="1" id="KW-1133">Transmembrane helix</keyword>
<dbReference type="EMBL" id="PDNB01000222">
    <property type="protein sequence ID" value="PGG98577.1"/>
    <property type="molecule type" value="Genomic_DNA"/>
</dbReference>
<evidence type="ECO:0000313" key="4">
    <source>
        <dbReference type="Proteomes" id="UP000223968"/>
    </source>
</evidence>
<feature type="transmembrane region" description="Helical" evidence="1">
    <location>
        <begin position="286"/>
        <end position="306"/>
    </location>
</feature>
<keyword evidence="1" id="KW-0472">Membrane</keyword>
<feature type="signal peptide" evidence="2">
    <location>
        <begin position="1"/>
        <end position="22"/>
    </location>
</feature>
<keyword evidence="2" id="KW-0732">Signal</keyword>
<accession>A0A2B7WQ15</accession>
<organism evidence="3 4">
    <name type="scientific">Helicocarpus griseus UAMH5409</name>
    <dbReference type="NCBI Taxonomy" id="1447875"/>
    <lineage>
        <taxon>Eukaryota</taxon>
        <taxon>Fungi</taxon>
        <taxon>Dikarya</taxon>
        <taxon>Ascomycota</taxon>
        <taxon>Pezizomycotina</taxon>
        <taxon>Eurotiomycetes</taxon>
        <taxon>Eurotiomycetidae</taxon>
        <taxon>Onygenales</taxon>
        <taxon>Ajellomycetaceae</taxon>
        <taxon>Helicocarpus</taxon>
    </lineage>
</organism>
<sequence>MSPSRLIRWALGLVLQAVVAQAELSLTKNKPEAELKNSKEVTFDPLGVAAILHNPRAHRSAARLYTQPYGYALTWPHTMMFGATLIPLKVLLAHLDSASKHIHPAAASLCLAGTTYLPTVSDTIFHEFPLDIGNDWLRNAIDFEPSSHASDDIVIVNIPWADPEASRAPATKKRNAPCLILGTISLLTGLMFAGVVIAAIILLDVWALALFLFYGMHWLAGVGISMVAPLYRSNARVAVNKTTRYAIYQRPNGGLVVLKGTQDTFELWARSRWEFRSSLLNNCLHWSWISTGALAAICSVACMVNMRGYMQLAFLGLLLCSSLTEVMASRFYRQLDDELFTGSQPCLLLDSATRVQAIVRATVEAGAVSRLEGVNWVELGLLPSLGTFQRMMSLLAEVNSFQNMVEASQEIVPPERQPWSDGSLAGAFVQFIAGENQGNQSLAKRIVRDVQVSLDVWWQREKGKGTLG</sequence>
<dbReference type="Proteomes" id="UP000223968">
    <property type="component" value="Unassembled WGS sequence"/>
</dbReference>
<keyword evidence="4" id="KW-1185">Reference proteome</keyword>
<feature type="chain" id="PRO_5012744581" evidence="2">
    <location>
        <begin position="23"/>
        <end position="468"/>
    </location>
</feature>
<feature type="transmembrane region" description="Helical" evidence="1">
    <location>
        <begin position="208"/>
        <end position="231"/>
    </location>
</feature>
<gene>
    <name evidence="3" type="ORF">AJ79_08830</name>
</gene>
<proteinExistence type="predicted"/>
<keyword evidence="1" id="KW-0812">Transmembrane</keyword>
<evidence type="ECO:0000256" key="1">
    <source>
        <dbReference type="SAM" id="Phobius"/>
    </source>
</evidence>